<organism evidence="2">
    <name type="scientific">Leptocylindrus danicus</name>
    <dbReference type="NCBI Taxonomy" id="163516"/>
    <lineage>
        <taxon>Eukaryota</taxon>
        <taxon>Sar</taxon>
        <taxon>Stramenopiles</taxon>
        <taxon>Ochrophyta</taxon>
        <taxon>Bacillariophyta</taxon>
        <taxon>Coscinodiscophyceae</taxon>
        <taxon>Chaetocerotophycidae</taxon>
        <taxon>Leptocylindrales</taxon>
        <taxon>Leptocylindraceae</taxon>
        <taxon>Leptocylindrus</taxon>
    </lineage>
</organism>
<keyword evidence="1" id="KW-1133">Transmembrane helix</keyword>
<feature type="transmembrane region" description="Helical" evidence="1">
    <location>
        <begin position="12"/>
        <end position="43"/>
    </location>
</feature>
<gene>
    <name evidence="2" type="ORF">LDAN0321_LOCUS583</name>
</gene>
<evidence type="ECO:0000313" key="2">
    <source>
        <dbReference type="EMBL" id="CAD9555658.1"/>
    </source>
</evidence>
<evidence type="ECO:0000256" key="1">
    <source>
        <dbReference type="SAM" id="Phobius"/>
    </source>
</evidence>
<keyword evidence="1" id="KW-0472">Membrane</keyword>
<keyword evidence="1" id="KW-0812">Transmembrane</keyword>
<sequence>MHCIAYWCDICFVVYFFVLTIVSYVFLFFCSHNCFLCILLFIFSDPVCQDSHVTFSHINSPKAYFRSIDLKPFYSRDAEPLLWEGAPGSKLHTLPSYFFYKDGELMDEVVEYRGPGANSIIEALLTDSIDKYSNP</sequence>
<name>A0A7S2JRQ1_9STRA</name>
<proteinExistence type="predicted"/>
<protein>
    <recommendedName>
        <fullName evidence="3">Thioredoxin domain-containing protein</fullName>
    </recommendedName>
</protein>
<accession>A0A7S2JRQ1</accession>
<dbReference type="AlphaFoldDB" id="A0A7S2JRQ1"/>
<dbReference type="EMBL" id="HBGY01000895">
    <property type="protein sequence ID" value="CAD9555658.1"/>
    <property type="molecule type" value="Transcribed_RNA"/>
</dbReference>
<evidence type="ECO:0008006" key="3">
    <source>
        <dbReference type="Google" id="ProtNLM"/>
    </source>
</evidence>
<reference evidence="2" key="1">
    <citation type="submission" date="2021-01" db="EMBL/GenBank/DDBJ databases">
        <authorList>
            <person name="Corre E."/>
            <person name="Pelletier E."/>
            <person name="Niang G."/>
            <person name="Scheremetjew M."/>
            <person name="Finn R."/>
            <person name="Kale V."/>
            <person name="Holt S."/>
            <person name="Cochrane G."/>
            <person name="Meng A."/>
            <person name="Brown T."/>
            <person name="Cohen L."/>
        </authorList>
    </citation>
    <scope>NUCLEOTIDE SEQUENCE</scope>
    <source>
        <strain evidence="2">B650</strain>
    </source>
</reference>